<dbReference type="GO" id="GO:0016798">
    <property type="term" value="F:hydrolase activity, acting on glycosyl bonds"/>
    <property type="evidence" value="ECO:0007669"/>
    <property type="project" value="UniProtKB-KW"/>
</dbReference>
<dbReference type="InterPro" id="IPR012341">
    <property type="entry name" value="6hp_glycosidase-like_sf"/>
</dbReference>
<keyword evidence="3" id="KW-0378">Hydrolase</keyword>
<feature type="domain" description="Glycosyl-hydrolase family 116 N-terminal" evidence="2">
    <location>
        <begin position="37"/>
        <end position="359"/>
    </location>
</feature>
<proteinExistence type="predicted"/>
<evidence type="ECO:0000313" key="3">
    <source>
        <dbReference type="EMBL" id="MFC5466175.1"/>
    </source>
</evidence>
<dbReference type="PANTHER" id="PTHR12654">
    <property type="entry name" value="BILE ACID BETA-GLUCOSIDASE-RELATED"/>
    <property type="match status" value="1"/>
</dbReference>
<protein>
    <submittedName>
        <fullName evidence="3">GH116 family glycosyl-hydrolase</fullName>
        <ecNumber evidence="3">3.2.1.-</ecNumber>
    </submittedName>
</protein>
<dbReference type="InterPro" id="IPR052566">
    <property type="entry name" value="Non-lysos_glucosylceramidase"/>
</dbReference>
<dbReference type="InterPro" id="IPR006775">
    <property type="entry name" value="GH116_catalytic"/>
</dbReference>
<gene>
    <name evidence="3" type="ORF">ACFPM4_15695</name>
</gene>
<accession>A0ABW0LJV9</accession>
<evidence type="ECO:0000259" key="2">
    <source>
        <dbReference type="Pfam" id="PF12215"/>
    </source>
</evidence>
<evidence type="ECO:0000259" key="1">
    <source>
        <dbReference type="Pfam" id="PF04685"/>
    </source>
</evidence>
<dbReference type="Pfam" id="PF04685">
    <property type="entry name" value="DUF608"/>
    <property type="match status" value="1"/>
</dbReference>
<sequence length="833" mass="94996">MVKITEGLGENKPFSHNELFESGYIRQYGKDATATAFLLGGIGTGNVSLGSRGEFRDWEIFNHPGKGATLPNTYFSIWAQAEGKEPVARILESKINPPHTHAHGYSPGTAAGLPRLENSKLVGKYPFVRVVFEDNSLPVDVELEAFTPFIPLNPMDSGIPGAYLTYKVKNTSNVPVEVTIAGSIINPIGATFDQKGNLQTQKCSQNWNQFIEEEDFSGLFLRSYKFPEVHREFGNIALTTTNKKTTYKRSWLRGPWFDHLHEFWDDFSKNGLFTDLEYTSPSKDGSTDTGTLGVRESILPGEIKEFSFFLTWYFPNRLNGWSDAFSVKEKGRETVENYYTNHFDSAWSVAEYMVKNRKRLIQQSRTFEDALFSSSLPSYVIDAIASNITVLRSTTCFWLKDGRFLGYEGCHDDWGCCDGNCTHVWNYAQTLAFLFPTLEQNMRETEFLEEVDQDGKMNFRAVQMFDCEWTFGENPAEAAADGQMGAIMRVYREWKLSGDDTFLKKLWPAMKNALKYALLQWDTDEDLVLDGKQHNTYDIEFYGPNPLTGVFFLGALRVAEEVASYFGESDNASMYREVFEKSSKRLDELLWNGEYYIQLLDDVNQHKYQHGTGCLSDQLLGQQLAHLFDLGYLLPEDHVKKAVYSIYKHNFKTDFSNHANPQRTYVLNDEKGLLLCSWPNGGRPTFPFVYSDEVWTGIEYQVATHLIYEGFITEGLSIVKAIRERHDGIRRNPWNEVECGHHYARSMASWGLLIALSGFTFDMTKNELSFKPRINEEDFSTFWSTGKAWGTFQQKKNTDTGEWEVSIDVLYGDATGLTVHACDKNWEVVSAAR</sequence>
<feature type="domain" description="Glycosyl-hydrolase family 116 catalytic region" evidence="1">
    <location>
        <begin position="481"/>
        <end position="752"/>
    </location>
</feature>
<dbReference type="RefSeq" id="WP_382353788.1">
    <property type="nucleotide sequence ID" value="NZ_JBHSMC010000021.1"/>
</dbReference>
<dbReference type="InterPro" id="IPR024462">
    <property type="entry name" value="GH116_N"/>
</dbReference>
<evidence type="ECO:0000313" key="4">
    <source>
        <dbReference type="Proteomes" id="UP001596147"/>
    </source>
</evidence>
<dbReference type="InterPro" id="IPR008928">
    <property type="entry name" value="6-hairpin_glycosidase_sf"/>
</dbReference>
<comment type="caution">
    <text evidence="3">The sequence shown here is derived from an EMBL/GenBank/DDBJ whole genome shotgun (WGS) entry which is preliminary data.</text>
</comment>
<reference evidence="4" key="1">
    <citation type="journal article" date="2019" name="Int. J. Syst. Evol. Microbiol.">
        <title>The Global Catalogue of Microorganisms (GCM) 10K type strain sequencing project: providing services to taxonomists for standard genome sequencing and annotation.</title>
        <authorList>
            <consortium name="The Broad Institute Genomics Platform"/>
            <consortium name="The Broad Institute Genome Sequencing Center for Infectious Disease"/>
            <person name="Wu L."/>
            <person name="Ma J."/>
        </authorList>
    </citation>
    <scope>NUCLEOTIDE SEQUENCE [LARGE SCALE GENOMIC DNA]</scope>
    <source>
        <strain evidence="4">CGMCC 1.12237</strain>
    </source>
</reference>
<keyword evidence="3" id="KW-0326">Glycosidase</keyword>
<name>A0ABW0LJV9_9BACI</name>
<dbReference type="Gene3D" id="1.50.10.10">
    <property type="match status" value="1"/>
</dbReference>
<keyword evidence="4" id="KW-1185">Reference proteome</keyword>
<dbReference type="EC" id="3.2.1.-" evidence="3"/>
<dbReference type="EMBL" id="JBHSMC010000021">
    <property type="protein sequence ID" value="MFC5466175.1"/>
    <property type="molecule type" value="Genomic_DNA"/>
</dbReference>
<organism evidence="3 4">
    <name type="scientific">Lederbergia graminis</name>
    <dbReference type="NCBI Taxonomy" id="735518"/>
    <lineage>
        <taxon>Bacteria</taxon>
        <taxon>Bacillati</taxon>
        <taxon>Bacillota</taxon>
        <taxon>Bacilli</taxon>
        <taxon>Bacillales</taxon>
        <taxon>Bacillaceae</taxon>
        <taxon>Lederbergia</taxon>
    </lineage>
</organism>
<dbReference type="Pfam" id="PF12215">
    <property type="entry name" value="Glyco_hydr_116N"/>
    <property type="match status" value="1"/>
</dbReference>
<dbReference type="PANTHER" id="PTHR12654:SF0">
    <property type="entry name" value="NON-LYSOSOMAL GLUCOSYLCERAMIDASE"/>
    <property type="match status" value="1"/>
</dbReference>
<dbReference type="SUPFAM" id="SSF48208">
    <property type="entry name" value="Six-hairpin glycosidases"/>
    <property type="match status" value="1"/>
</dbReference>
<dbReference type="Proteomes" id="UP001596147">
    <property type="component" value="Unassembled WGS sequence"/>
</dbReference>